<evidence type="ECO:0000313" key="3">
    <source>
        <dbReference type="Proteomes" id="UP000099606"/>
    </source>
</evidence>
<gene>
    <name evidence="1" type="primary">62L</name>
</gene>
<evidence type="ECO:0000313" key="2">
    <source>
        <dbReference type="EMBL" id="ABQ43692.1"/>
    </source>
</evidence>
<dbReference type="Pfam" id="PF03339">
    <property type="entry name" value="Pox_L3_FP4"/>
    <property type="match status" value="1"/>
</dbReference>
<proteinExistence type="predicted"/>
<evidence type="ECO:0000313" key="1">
    <source>
        <dbReference type="EMBL" id="ABQ43537.1"/>
    </source>
</evidence>
<dbReference type="Proteomes" id="UP000099606">
    <property type="component" value="Segment"/>
</dbReference>
<protein>
    <submittedName>
        <fullName evidence="1">Uncharacterized protein 62L</fullName>
    </submittedName>
</protein>
<dbReference type="InterPro" id="IPR005007">
    <property type="entry name" value="Poxvirus_L3/FP4"/>
</dbReference>
<reference evidence="3 4" key="1">
    <citation type="journal article" date="2007" name="Virus Res.">
        <title>Comparative genetic analysis of genomic DNA sequences of two human isolates of Tanapox virus.</title>
        <authorList>
            <person name="Nazarian S.H."/>
            <person name="Barrett J.W."/>
            <person name="Frace A.M."/>
            <person name="Olsen-Rasmussen M."/>
            <person name="Khristova M."/>
            <person name="Shaban M."/>
            <person name="Neering S."/>
            <person name="Li Y."/>
            <person name="Damon I.K."/>
            <person name="Esposito J.J."/>
            <person name="Essani K."/>
            <person name="McFadden G."/>
        </authorList>
    </citation>
    <scope>NUCLEOTIDE SEQUENCE [LARGE SCALE GENOMIC DNA]</scope>
    <source>
        <strain evidence="1">TPV-Kenya</strain>
        <strain evidence="2">TPV-RoC</strain>
    </source>
</reference>
<dbReference type="EMBL" id="EF420156">
    <property type="protein sequence ID" value="ABQ43537.1"/>
    <property type="molecule type" value="Genomic_DNA"/>
</dbReference>
<evidence type="ECO:0000313" key="4">
    <source>
        <dbReference type="Proteomes" id="UP000130031"/>
    </source>
</evidence>
<organism evidence="1 4">
    <name type="scientific">Tanapox virus</name>
    <dbReference type="NCBI Taxonomy" id="99000"/>
    <lineage>
        <taxon>Viruses</taxon>
        <taxon>Varidnaviria</taxon>
        <taxon>Bamfordvirae</taxon>
        <taxon>Nucleocytoviricota</taxon>
        <taxon>Pokkesviricetes</taxon>
        <taxon>Chitovirales</taxon>
        <taxon>Poxviridae</taxon>
        <taxon>Chordopoxvirinae</taxon>
        <taxon>Yatapoxvirus</taxon>
        <taxon>Yatapoxvirus tanapox</taxon>
    </lineage>
</organism>
<name>A7XCI4_9POXV</name>
<sequence>MNGNNRHRKHYDKNKKVFKKKEDINTYQCDDFINCRLQIHEKESCDLEGLSINVSCMLKQASEEETECWIELSSLVKSRKSLGFPLLRGVKKFTYGRLLYFEQFKNMKVEKLVPKSCYVSDAVLFQVAVILYSMHKKEIYVDNFEFNVVSIPKTMFHVSVNQLTFELCTDKLVILSLCTRPYKVSLQQSCYLNFLHCFETISRKSYEMSNYFFEWLIKNHVNMLSKEGIDIFRLKKKSINSNHVNRFIEPGTIVLINRGDVFMSGITLTNVSVSDNVRVLYSSDGGYILEIEDFNIQEMFLPGDYIIRSQLNTIAI</sequence>
<accession>A7XCI4</accession>
<dbReference type="Proteomes" id="UP000130031">
    <property type="component" value="Segment"/>
</dbReference>
<dbReference type="EMBL" id="EF420157">
    <property type="protein sequence ID" value="ABQ43692.1"/>
    <property type="molecule type" value="Genomic_DNA"/>
</dbReference>